<evidence type="ECO:0000256" key="5">
    <source>
        <dbReference type="PROSITE-ProRule" id="PRU00169"/>
    </source>
</evidence>
<dbReference type="PANTHER" id="PTHR43214">
    <property type="entry name" value="TWO-COMPONENT RESPONSE REGULATOR"/>
    <property type="match status" value="1"/>
</dbReference>
<dbReference type="SMART" id="SM00421">
    <property type="entry name" value="HTH_LUXR"/>
    <property type="match status" value="1"/>
</dbReference>
<dbReference type="InterPro" id="IPR039420">
    <property type="entry name" value="WalR-like"/>
</dbReference>
<evidence type="ECO:0000259" key="6">
    <source>
        <dbReference type="PROSITE" id="PS50043"/>
    </source>
</evidence>
<keyword evidence="9" id="KW-1185">Reference proteome</keyword>
<reference evidence="9" key="1">
    <citation type="submission" date="2017-04" db="EMBL/GenBank/DDBJ databases">
        <authorList>
            <person name="Varghese N."/>
            <person name="Submissions S."/>
        </authorList>
    </citation>
    <scope>NUCLEOTIDE SEQUENCE [LARGE SCALE GENOMIC DNA]</scope>
    <source>
        <strain evidence="9">DSM 44073</strain>
    </source>
</reference>
<dbReference type="SUPFAM" id="SSF46894">
    <property type="entry name" value="C-terminal effector domain of the bipartite response regulators"/>
    <property type="match status" value="1"/>
</dbReference>
<feature type="domain" description="Response regulatory" evidence="7">
    <location>
        <begin position="44"/>
        <end position="157"/>
    </location>
</feature>
<proteinExistence type="predicted"/>
<dbReference type="Pfam" id="PF00196">
    <property type="entry name" value="GerE"/>
    <property type="match status" value="1"/>
</dbReference>
<dbReference type="Gene3D" id="3.40.50.2300">
    <property type="match status" value="1"/>
</dbReference>
<dbReference type="InterPro" id="IPR011006">
    <property type="entry name" value="CheY-like_superfamily"/>
</dbReference>
<dbReference type="eggNOG" id="COG2197">
    <property type="taxonomic scope" value="Bacteria"/>
</dbReference>
<dbReference type="PRINTS" id="PR00038">
    <property type="entry name" value="HTHLUXR"/>
</dbReference>
<dbReference type="EMBL" id="FWYC01000010">
    <property type="protein sequence ID" value="SMD10922.1"/>
    <property type="molecule type" value="Genomic_DNA"/>
</dbReference>
<dbReference type="InterPro" id="IPR016032">
    <property type="entry name" value="Sig_transdc_resp-reg_C-effctor"/>
</dbReference>
<organism evidence="8 9">
    <name type="scientific">Lentzea albidocapillata</name>
    <dbReference type="NCBI Taxonomy" id="40571"/>
    <lineage>
        <taxon>Bacteria</taxon>
        <taxon>Bacillati</taxon>
        <taxon>Actinomycetota</taxon>
        <taxon>Actinomycetes</taxon>
        <taxon>Pseudonocardiales</taxon>
        <taxon>Pseudonocardiaceae</taxon>
        <taxon>Lentzea</taxon>
    </lineage>
</organism>
<dbReference type="PANTHER" id="PTHR43214:SF24">
    <property type="entry name" value="TRANSCRIPTIONAL REGULATORY PROTEIN NARL-RELATED"/>
    <property type="match status" value="1"/>
</dbReference>
<gene>
    <name evidence="8" type="ORF">SAMN05660733_04188</name>
</gene>
<evidence type="ECO:0000256" key="4">
    <source>
        <dbReference type="ARBA" id="ARBA00023163"/>
    </source>
</evidence>
<keyword evidence="4" id="KW-0804">Transcription</keyword>
<dbReference type="Proteomes" id="UP000192840">
    <property type="component" value="Unassembled WGS sequence"/>
</dbReference>
<dbReference type="SUPFAM" id="SSF52172">
    <property type="entry name" value="CheY-like"/>
    <property type="match status" value="1"/>
</dbReference>
<dbReference type="GO" id="GO:0006355">
    <property type="term" value="P:regulation of DNA-templated transcription"/>
    <property type="evidence" value="ECO:0007669"/>
    <property type="project" value="InterPro"/>
</dbReference>
<keyword evidence="2" id="KW-0805">Transcription regulation</keyword>
<protein>
    <submittedName>
        <fullName evidence="8">DNA-binding response regulator, NarL/FixJ family, contains REC and HTH domains</fullName>
    </submittedName>
</protein>
<accession>A0A1W2EN15</accession>
<dbReference type="CDD" id="cd17535">
    <property type="entry name" value="REC_NarL-like"/>
    <property type="match status" value="1"/>
</dbReference>
<evidence type="ECO:0000256" key="1">
    <source>
        <dbReference type="ARBA" id="ARBA00022553"/>
    </source>
</evidence>
<sequence length="254" mass="27107">MVRPDGPHTGVVCGLSGRATRGRLGPGYRGPDFETGPKLLGVIRVLIADDETLMRAGIRLILENDPEITVVAEASDGRQAVELTLKHTIDVALLDIRMPGGDGLKAAEQIATRTSVVMLTTFGEDSYVAQALKVGATGFLLKDTPPQELINAVRKAARGEPILAPQITKRLIEKHLTAPNDGSEARRKIDTLTETERGVLKLVGEGLSNTEIGEQLFMATGTVKAHISRILPKLACSNRVQAAIVAHDAGLTRS</sequence>
<evidence type="ECO:0000259" key="7">
    <source>
        <dbReference type="PROSITE" id="PS50110"/>
    </source>
</evidence>
<dbReference type="CDD" id="cd06170">
    <property type="entry name" value="LuxR_C_like"/>
    <property type="match status" value="1"/>
</dbReference>
<dbReference type="PROSITE" id="PS50110">
    <property type="entry name" value="RESPONSE_REGULATORY"/>
    <property type="match status" value="1"/>
</dbReference>
<dbReference type="InterPro" id="IPR001789">
    <property type="entry name" value="Sig_transdc_resp-reg_receiver"/>
</dbReference>
<evidence type="ECO:0000313" key="8">
    <source>
        <dbReference type="EMBL" id="SMD10922.1"/>
    </source>
</evidence>
<evidence type="ECO:0000256" key="3">
    <source>
        <dbReference type="ARBA" id="ARBA00023125"/>
    </source>
</evidence>
<dbReference type="GO" id="GO:0003677">
    <property type="term" value="F:DNA binding"/>
    <property type="evidence" value="ECO:0007669"/>
    <property type="project" value="UniProtKB-KW"/>
</dbReference>
<feature type="domain" description="HTH luxR-type" evidence="6">
    <location>
        <begin position="185"/>
        <end position="250"/>
    </location>
</feature>
<dbReference type="AlphaFoldDB" id="A0A1W2EN15"/>
<dbReference type="PROSITE" id="PS50043">
    <property type="entry name" value="HTH_LUXR_2"/>
    <property type="match status" value="1"/>
</dbReference>
<evidence type="ECO:0000313" key="9">
    <source>
        <dbReference type="Proteomes" id="UP000192840"/>
    </source>
</evidence>
<dbReference type="InterPro" id="IPR058245">
    <property type="entry name" value="NreC/VraR/RcsB-like_REC"/>
</dbReference>
<dbReference type="Pfam" id="PF00072">
    <property type="entry name" value="Response_reg"/>
    <property type="match status" value="1"/>
</dbReference>
<keyword evidence="1 5" id="KW-0597">Phosphoprotein</keyword>
<dbReference type="GO" id="GO:0000160">
    <property type="term" value="P:phosphorelay signal transduction system"/>
    <property type="evidence" value="ECO:0007669"/>
    <property type="project" value="InterPro"/>
</dbReference>
<dbReference type="SMART" id="SM00448">
    <property type="entry name" value="REC"/>
    <property type="match status" value="1"/>
</dbReference>
<keyword evidence="3 8" id="KW-0238">DNA-binding</keyword>
<name>A0A1W2EN15_9PSEU</name>
<dbReference type="STRING" id="40571.SAMN05660733_04188"/>
<dbReference type="InterPro" id="IPR000792">
    <property type="entry name" value="Tscrpt_reg_LuxR_C"/>
</dbReference>
<feature type="modified residue" description="4-aspartylphosphate" evidence="5">
    <location>
        <position position="95"/>
    </location>
</feature>
<evidence type="ECO:0000256" key="2">
    <source>
        <dbReference type="ARBA" id="ARBA00023015"/>
    </source>
</evidence>
<dbReference type="PROSITE" id="PS00622">
    <property type="entry name" value="HTH_LUXR_1"/>
    <property type="match status" value="1"/>
</dbReference>